<feature type="transmembrane region" description="Helical" evidence="5">
    <location>
        <begin position="26"/>
        <end position="46"/>
    </location>
</feature>
<reference evidence="7" key="1">
    <citation type="submission" date="2023-09" db="EMBL/GenBank/DDBJ databases">
        <title>Undibacterium sp. 20NA77.5 isolated from freshwater.</title>
        <authorList>
            <person name="Le V."/>
            <person name="Ko S.-R."/>
            <person name="Ahn C.-Y."/>
            <person name="Oh H.-M."/>
        </authorList>
    </citation>
    <scope>NUCLEOTIDE SEQUENCE</scope>
    <source>
        <strain evidence="7">20NA77.5</strain>
    </source>
</reference>
<evidence type="ECO:0000256" key="2">
    <source>
        <dbReference type="ARBA" id="ARBA00022692"/>
    </source>
</evidence>
<comment type="subcellular location">
    <subcellularLocation>
        <location evidence="1">Membrane</location>
        <topology evidence="1">Multi-pass membrane protein</topology>
    </subcellularLocation>
</comment>
<keyword evidence="2 5" id="KW-0812">Transmembrane</keyword>
<dbReference type="EMBL" id="CP133720">
    <property type="protein sequence ID" value="WMW81284.1"/>
    <property type="molecule type" value="Genomic_DNA"/>
</dbReference>
<feature type="transmembrane region" description="Helical" evidence="5">
    <location>
        <begin position="176"/>
        <end position="195"/>
    </location>
</feature>
<proteinExistence type="predicted"/>
<dbReference type="RefSeq" id="WP_309482764.1">
    <property type="nucleotide sequence ID" value="NZ_CP133720.1"/>
</dbReference>
<dbReference type="Pfam" id="PF04893">
    <property type="entry name" value="Yip1"/>
    <property type="match status" value="1"/>
</dbReference>
<evidence type="ECO:0000313" key="7">
    <source>
        <dbReference type="EMBL" id="WMW81284.1"/>
    </source>
</evidence>
<dbReference type="InterPro" id="IPR006977">
    <property type="entry name" value="Yip1_dom"/>
</dbReference>
<evidence type="ECO:0000256" key="1">
    <source>
        <dbReference type="ARBA" id="ARBA00004141"/>
    </source>
</evidence>
<evidence type="ECO:0000259" key="6">
    <source>
        <dbReference type="Pfam" id="PF04893"/>
    </source>
</evidence>
<keyword evidence="4 5" id="KW-0472">Membrane</keyword>
<protein>
    <submittedName>
        <fullName evidence="7">YIP1 family protein</fullName>
    </submittedName>
</protein>
<accession>A0ABY9RJ83</accession>
<evidence type="ECO:0000256" key="3">
    <source>
        <dbReference type="ARBA" id="ARBA00022989"/>
    </source>
</evidence>
<name>A0ABY9RJ83_9BURK</name>
<gene>
    <name evidence="7" type="ORF">RF679_03130</name>
</gene>
<evidence type="ECO:0000256" key="4">
    <source>
        <dbReference type="ARBA" id="ARBA00023136"/>
    </source>
</evidence>
<organism evidence="7 8">
    <name type="scientific">Undibacterium cyanobacteriorum</name>
    <dbReference type="NCBI Taxonomy" id="3073561"/>
    <lineage>
        <taxon>Bacteria</taxon>
        <taxon>Pseudomonadati</taxon>
        <taxon>Pseudomonadota</taxon>
        <taxon>Betaproteobacteria</taxon>
        <taxon>Burkholderiales</taxon>
        <taxon>Oxalobacteraceae</taxon>
        <taxon>Undibacterium</taxon>
    </lineage>
</organism>
<feature type="domain" description="Yip1" evidence="6">
    <location>
        <begin position="9"/>
        <end position="222"/>
    </location>
</feature>
<dbReference type="Proteomes" id="UP001181355">
    <property type="component" value="Chromosome"/>
</dbReference>
<feature type="transmembrane region" description="Helical" evidence="5">
    <location>
        <begin position="202"/>
        <end position="223"/>
    </location>
</feature>
<evidence type="ECO:0000256" key="5">
    <source>
        <dbReference type="SAM" id="Phobius"/>
    </source>
</evidence>
<evidence type="ECO:0000313" key="8">
    <source>
        <dbReference type="Proteomes" id="UP001181355"/>
    </source>
</evidence>
<sequence>MNQISAIFRMFYEPSAAFRDLKEKPAAWLVLVMTIVLTIGVFVWYYTTVDFPWLVERFISAQPDMKPEVRESMPTFMNRNTMMYSTLIWVLIATPVFYALHGLYFLIASRITDGGLNFKRSFHLAIWASVPALLGIPLMALQVATGHGQVGMEDLNMLSLNYLVTHLPMGDKWTSFFNSLSVLHFWSIFVAASGIKVWTEKSIATSLTIAALPYAVIYGLWAAKNAFF</sequence>
<feature type="transmembrane region" description="Helical" evidence="5">
    <location>
        <begin position="121"/>
        <end position="144"/>
    </location>
</feature>
<keyword evidence="3 5" id="KW-1133">Transmembrane helix</keyword>
<keyword evidence="8" id="KW-1185">Reference proteome</keyword>
<feature type="transmembrane region" description="Helical" evidence="5">
    <location>
        <begin position="87"/>
        <end position="109"/>
    </location>
</feature>